<reference evidence="2 3" key="1">
    <citation type="journal article" date="2012" name="PLoS ONE">
        <title>Edwardsiella comparative phylogenomics reveal the new intra/inter-species taxonomic relationships, virulence evolution and niche adaptation mechanisms.</title>
        <authorList>
            <person name="Yang M."/>
            <person name="Lv Y."/>
            <person name="Xiao J."/>
            <person name="Wu H."/>
            <person name="Zheng H."/>
            <person name="Liu Q."/>
            <person name="Zhang Y."/>
            <person name="Wang Q."/>
        </authorList>
    </citation>
    <scope>NUCLEOTIDE SEQUENCE [LARGE SCALE GENOMIC DNA]</scope>
    <source>
        <strain evidence="3">080813</strain>
    </source>
</reference>
<dbReference type="HOGENOM" id="CLU_144672_1_0_6"/>
<feature type="signal peptide" evidence="1">
    <location>
        <begin position="1"/>
        <end position="27"/>
    </location>
</feature>
<organism evidence="2 3">
    <name type="scientific">Edwardsiella anguillarum ET080813</name>
    <dbReference type="NCBI Taxonomy" id="667120"/>
    <lineage>
        <taxon>Bacteria</taxon>
        <taxon>Pseudomonadati</taxon>
        <taxon>Pseudomonadota</taxon>
        <taxon>Gammaproteobacteria</taxon>
        <taxon>Enterobacterales</taxon>
        <taxon>Hafniaceae</taxon>
        <taxon>Edwardsiella</taxon>
    </lineage>
</organism>
<dbReference type="AlphaFoldDB" id="A0A076LFK9"/>
<accession>A0A076LFK9</accession>
<dbReference type="Proteomes" id="UP000028681">
    <property type="component" value="Chromosome"/>
</dbReference>
<feature type="chain" id="PRO_5001714532" evidence="1">
    <location>
        <begin position="28"/>
        <end position="119"/>
    </location>
</feature>
<keyword evidence="1" id="KW-0732">Signal</keyword>
<evidence type="ECO:0000256" key="1">
    <source>
        <dbReference type="SAM" id="SignalP"/>
    </source>
</evidence>
<protein>
    <submittedName>
        <fullName evidence="2">Suppression of copper sensitivity: putative copper binding protein ScsA</fullName>
    </submittedName>
</protein>
<sequence>MQHSRAAKFFLALVCLLVAVCTAQRIAGLQPLGAPPSLSAQSMAAPGAEDNDAPSAHCALRAKMLLSAPPLEHLGAVPWAFLALLLCPLCPPARFFTAPPPALSPPQRRLHLRLCIFHE</sequence>
<evidence type="ECO:0000313" key="2">
    <source>
        <dbReference type="EMBL" id="AIJ06926.1"/>
    </source>
</evidence>
<name>A0A076LFK9_9GAMM</name>
<dbReference type="KEGG" id="ete:ETEE_0448"/>
<gene>
    <name evidence="2" type="primary">scsA</name>
    <name evidence="2" type="ORF">ETEE_0448</name>
</gene>
<dbReference type="EMBL" id="CP006664">
    <property type="protein sequence ID" value="AIJ06926.1"/>
    <property type="molecule type" value="Genomic_DNA"/>
</dbReference>
<evidence type="ECO:0000313" key="3">
    <source>
        <dbReference type="Proteomes" id="UP000028681"/>
    </source>
</evidence>
<proteinExistence type="predicted"/>